<dbReference type="Proteomes" id="UP000256601">
    <property type="component" value="Unassembled WGS sequence"/>
</dbReference>
<feature type="transmembrane region" description="Helical" evidence="1">
    <location>
        <begin position="518"/>
        <end position="539"/>
    </location>
</feature>
<protein>
    <submittedName>
        <fullName evidence="2">Uncharacterized protein</fullName>
    </submittedName>
</protein>
<feature type="transmembrane region" description="Helical" evidence="1">
    <location>
        <begin position="614"/>
        <end position="638"/>
    </location>
</feature>
<dbReference type="VEuPathDB" id="FungiDB:YALI1_D36182g"/>
<organism evidence="2 4">
    <name type="scientific">Yarrowia lipolytica</name>
    <name type="common">Candida lipolytica</name>
    <dbReference type="NCBI Taxonomy" id="4952"/>
    <lineage>
        <taxon>Eukaryota</taxon>
        <taxon>Fungi</taxon>
        <taxon>Dikarya</taxon>
        <taxon>Ascomycota</taxon>
        <taxon>Saccharomycotina</taxon>
        <taxon>Dipodascomycetes</taxon>
        <taxon>Dipodascales</taxon>
        <taxon>Dipodascales incertae sedis</taxon>
        <taxon>Yarrowia</taxon>
    </lineage>
</organism>
<evidence type="ECO:0000313" key="3">
    <source>
        <dbReference type="EMBL" id="RDW26707.1"/>
    </source>
</evidence>
<reference evidence="2 4" key="1">
    <citation type="journal article" date="2016" name="PLoS ONE">
        <title>Sequence Assembly of Yarrowia lipolytica Strain W29/CLIB89 Shows Transposable Element Diversity.</title>
        <authorList>
            <person name="Magnan C."/>
            <person name="Yu J."/>
            <person name="Chang I."/>
            <person name="Jahn E."/>
            <person name="Kanomata Y."/>
            <person name="Wu J."/>
            <person name="Zeller M."/>
            <person name="Oakes M."/>
            <person name="Baldi P."/>
            <person name="Sandmeyer S."/>
        </authorList>
    </citation>
    <scope>NUCLEOTIDE SEQUENCE [LARGE SCALE GENOMIC DNA]</scope>
    <source>
        <strain evidence="2">CLIB89</strain>
        <strain evidence="4">CLIB89(W29)</strain>
    </source>
</reference>
<dbReference type="EMBL" id="CP017556">
    <property type="protein sequence ID" value="AOW04730.1"/>
    <property type="molecule type" value="Genomic_DNA"/>
</dbReference>
<gene>
    <name evidence="3" type="ORF">B0I71DRAFT_164215</name>
    <name evidence="2" type="ORF">YALI1_D36182g</name>
</gene>
<dbReference type="AlphaFoldDB" id="A0A1D8NGH9"/>
<evidence type="ECO:0000313" key="2">
    <source>
        <dbReference type="EMBL" id="AOW04730.1"/>
    </source>
</evidence>
<keyword evidence="1" id="KW-0472">Membrane</keyword>
<dbReference type="EMBL" id="KZ858975">
    <property type="protein sequence ID" value="RDW26707.1"/>
    <property type="molecule type" value="Genomic_DNA"/>
</dbReference>
<evidence type="ECO:0000313" key="5">
    <source>
        <dbReference type="Proteomes" id="UP000256601"/>
    </source>
</evidence>
<reference evidence="3 5" key="2">
    <citation type="submission" date="2018-07" db="EMBL/GenBank/DDBJ databases">
        <title>Draft Genome Assemblies for Five Robust Yarrowia lipolytica Strains Exhibiting High Lipid Production and Pentose Sugar Utilization and Sugar Alcohol Secretion from Undetoxified Lignocellulosic Biomass Hydrolysates.</title>
        <authorList>
            <consortium name="DOE Joint Genome Institute"/>
            <person name="Walker C."/>
            <person name="Ryu S."/>
            <person name="Na H."/>
            <person name="Zane M."/>
            <person name="LaButti K."/>
            <person name="Lipzen A."/>
            <person name="Haridas S."/>
            <person name="Barry K."/>
            <person name="Grigoriev I.V."/>
            <person name="Quarterman J."/>
            <person name="Slininger P."/>
            <person name="Dien B."/>
            <person name="Trinh C.T."/>
        </authorList>
    </citation>
    <scope>NUCLEOTIDE SEQUENCE [LARGE SCALE GENOMIC DNA]</scope>
    <source>
        <strain evidence="3 5">YB392</strain>
    </source>
</reference>
<name>A0A1D8NGH9_YARLL</name>
<accession>A0A1D8NGH9</accession>
<keyword evidence="1" id="KW-0812">Transmembrane</keyword>
<evidence type="ECO:0000256" key="1">
    <source>
        <dbReference type="SAM" id="Phobius"/>
    </source>
</evidence>
<sequence length="696" mass="79585">MTTQTPEQKSRCYEHDTYNEKKLLLMPVVPTSEVVNCRHSEENPQPQPLGSPSPRDFILPKLRYNIPETTQRKTPVRDTFPVSAAALSTSHPFQFTVHPLVQTSRFIDTPSEFGKIASDKDAMQAMQNRILNHPSREFIIPRESVPYNKTDTFRYNSGLVGHYHHCKGAGAAPTRQSMETRRRLSICETLADREELQSPPYSQAETVVPSEYVTQIEIGDVFSERRLLNVTYYWNGIPSWVYETDRESFDLTMSQCLVAWVSSEGFIGYSLRPFQSSDLGPVASQNHRHHIIPFESILGYHQRQMRMNLGQVPPYDSMLEVTQVMIASHRYHVAVLVVMSNNMSILIVVNVANDSAKYICHYNVTDYVALPKSRSRSKFLFLLKDYFVFVAGFGNASSSKGMDENDGLPHFKIICVSRWMQEVVPEFTQISEKRSTFSRSLSRNLSLSRLSHGLRCIGGKITKDGNTCELHVVEEDPRATTLSSLNNLARAFTAPFFSLIRSELTDFSNLFARLNSPWAFPVAGIQIILFFIFFPLLLIPNRHKTLVVDLGSRDAVKSRIKTTWRYSRYQESFVPLREELRSPFFDVKKTDTYVRIRKFIPDSDSRREYNQSRVFRMVSVVFYLSSLGLFCYSFTRVVGYPQGDAFDLFAHIGLCDAMSIFAISLSQDLAVFVPIIKFWILRGVSGKTRSSRHTVP</sequence>
<dbReference type="Proteomes" id="UP000182444">
    <property type="component" value="Chromosome 1D"/>
</dbReference>
<feature type="transmembrane region" description="Helical" evidence="1">
    <location>
        <begin position="658"/>
        <end position="680"/>
    </location>
</feature>
<evidence type="ECO:0000313" key="4">
    <source>
        <dbReference type="Proteomes" id="UP000182444"/>
    </source>
</evidence>
<keyword evidence="1" id="KW-1133">Transmembrane helix</keyword>
<proteinExistence type="predicted"/>